<evidence type="ECO:0000313" key="10">
    <source>
        <dbReference type="EMBL" id="QEK38174.1"/>
    </source>
</evidence>
<dbReference type="KEGG" id="cip:FZC35_02190"/>
<keyword evidence="4 10" id="KW-0689">Ribosomal protein</keyword>
<evidence type="ECO:0000256" key="6">
    <source>
        <dbReference type="ARBA" id="ARBA00035292"/>
    </source>
</evidence>
<proteinExistence type="inferred from homology"/>
<dbReference type="SUPFAM" id="SSF55653">
    <property type="entry name" value="Ribosomal protein L9 C-domain"/>
    <property type="match status" value="1"/>
</dbReference>
<accession>A0A5C0UGL6</accession>
<dbReference type="EMBL" id="CP043315">
    <property type="protein sequence ID" value="QEK38174.1"/>
    <property type="molecule type" value="Genomic_DNA"/>
</dbReference>
<dbReference type="InterPro" id="IPR020594">
    <property type="entry name" value="Ribosomal_bL9_bac/chp"/>
</dbReference>
<dbReference type="InterPro" id="IPR020069">
    <property type="entry name" value="Ribosomal_bL9_C"/>
</dbReference>
<dbReference type="PANTHER" id="PTHR21368">
    <property type="entry name" value="50S RIBOSOMAL PROTEIN L9"/>
    <property type="match status" value="1"/>
</dbReference>
<dbReference type="NCBIfam" id="TIGR00158">
    <property type="entry name" value="L9"/>
    <property type="match status" value="1"/>
</dbReference>
<dbReference type="Pfam" id="PF03948">
    <property type="entry name" value="Ribosomal_L9_C"/>
    <property type="match status" value="1"/>
</dbReference>
<evidence type="ECO:0000256" key="4">
    <source>
        <dbReference type="ARBA" id="ARBA00022980"/>
    </source>
</evidence>
<dbReference type="OrthoDB" id="9788336at2"/>
<evidence type="ECO:0000256" key="2">
    <source>
        <dbReference type="ARBA" id="ARBA00022730"/>
    </source>
</evidence>
<dbReference type="GO" id="GO:0019843">
    <property type="term" value="F:rRNA binding"/>
    <property type="evidence" value="ECO:0007669"/>
    <property type="project" value="UniProtKB-KW"/>
</dbReference>
<keyword evidence="2" id="KW-0699">rRNA-binding</keyword>
<sequence>MSSKKNKKNKLNKLISLVLKVSLRGKGSPGDLIKVKKGYSNYLILSDKAMIANKPNLETMEKQKEEWLKVDSAKKQEGKVAKEKIDQIVIDIVHNTVDGFRLYGSVSNKDIMEQLAKKGFEIKKEDIVMKAIKEVGTFNANIYTYGNKANITINVKAPTVAS</sequence>
<keyword evidence="5" id="KW-0687">Ribonucleoprotein</keyword>
<evidence type="ECO:0000256" key="1">
    <source>
        <dbReference type="ARBA" id="ARBA00010605"/>
    </source>
</evidence>
<dbReference type="InterPro" id="IPR036791">
    <property type="entry name" value="Ribosomal_bL9_C_sf"/>
</dbReference>
<evidence type="ECO:0000256" key="3">
    <source>
        <dbReference type="ARBA" id="ARBA00022884"/>
    </source>
</evidence>
<dbReference type="RefSeq" id="WP_148981021.1">
    <property type="nucleotide sequence ID" value="NZ_CP043315.1"/>
</dbReference>
<dbReference type="InterPro" id="IPR000244">
    <property type="entry name" value="Ribosomal_bL9"/>
</dbReference>
<evidence type="ECO:0000256" key="5">
    <source>
        <dbReference type="ARBA" id="ARBA00023274"/>
    </source>
</evidence>
<dbReference type="AlphaFoldDB" id="A0A5C0UGL6"/>
<dbReference type="Gene3D" id="3.10.430.100">
    <property type="entry name" value="Ribosomal protein L9, C-terminal domain"/>
    <property type="match status" value="1"/>
</dbReference>
<evidence type="ECO:0000256" key="7">
    <source>
        <dbReference type="ARBA" id="ARBA00035456"/>
    </source>
</evidence>
<keyword evidence="11" id="KW-1185">Reference proteome</keyword>
<feature type="domain" description="Large ribosomal subunit protein bL9 C-terminal" evidence="9">
    <location>
        <begin position="79"/>
        <end position="156"/>
    </location>
</feature>
<organism evidence="10 11">
    <name type="scientific">Candidatus Cytomitobacter indipagum</name>
    <dbReference type="NCBI Taxonomy" id="2601575"/>
    <lineage>
        <taxon>Bacteria</taxon>
        <taxon>Pseudomonadati</taxon>
        <taxon>Pseudomonadota</taxon>
        <taxon>Alphaproteobacteria</taxon>
        <taxon>Holosporales</taxon>
        <taxon>Holosporaceae</taxon>
        <taxon>Candidatus Cytomitobacter</taxon>
    </lineage>
</organism>
<dbReference type="Pfam" id="PF01281">
    <property type="entry name" value="Ribosomal_L9_N"/>
    <property type="match status" value="1"/>
</dbReference>
<dbReference type="InterPro" id="IPR036935">
    <property type="entry name" value="Ribosomal_bL9_N_sf"/>
</dbReference>
<gene>
    <name evidence="10" type="primary">rplI</name>
    <name evidence="10" type="ORF">FZC35_02190</name>
</gene>
<feature type="domain" description="Ribosomal protein L9" evidence="8">
    <location>
        <begin position="17"/>
        <end position="59"/>
    </location>
</feature>
<evidence type="ECO:0000259" key="9">
    <source>
        <dbReference type="Pfam" id="PF03948"/>
    </source>
</evidence>
<dbReference type="GO" id="GO:0003735">
    <property type="term" value="F:structural constituent of ribosome"/>
    <property type="evidence" value="ECO:0007669"/>
    <property type="project" value="InterPro"/>
</dbReference>
<comment type="similarity">
    <text evidence="1">Belongs to the bacterial ribosomal protein bL9 family.</text>
</comment>
<dbReference type="InterPro" id="IPR009027">
    <property type="entry name" value="Ribosomal_bL9/RNase_H1_N"/>
</dbReference>
<dbReference type="InterPro" id="IPR020070">
    <property type="entry name" value="Ribosomal_bL9_N"/>
</dbReference>
<dbReference type="GO" id="GO:0006412">
    <property type="term" value="P:translation"/>
    <property type="evidence" value="ECO:0007669"/>
    <property type="project" value="InterPro"/>
</dbReference>
<keyword evidence="3" id="KW-0694">RNA-binding</keyword>
<protein>
    <recommendedName>
        <fullName evidence="6">Large ribosomal subunit protein bL9</fullName>
    </recommendedName>
    <alternativeName>
        <fullName evidence="7">50S ribosomal protein L9</fullName>
    </alternativeName>
</protein>
<evidence type="ECO:0000313" key="11">
    <source>
        <dbReference type="Proteomes" id="UP000325155"/>
    </source>
</evidence>
<evidence type="ECO:0000259" key="8">
    <source>
        <dbReference type="Pfam" id="PF01281"/>
    </source>
</evidence>
<reference evidence="10 11" key="1">
    <citation type="submission" date="2019-08" db="EMBL/GenBank/DDBJ databases">
        <title>Highly reduced genomes of protist endosymbionts show evolutionary convergence.</title>
        <authorList>
            <person name="George E."/>
            <person name="Husnik F."/>
            <person name="Tashyreva D."/>
            <person name="Prokopchuk G."/>
            <person name="Horak A."/>
            <person name="Kwong W.K."/>
            <person name="Lukes J."/>
            <person name="Keeling P.J."/>
        </authorList>
    </citation>
    <scope>NUCLEOTIDE SEQUENCE [LARGE SCALE GENOMIC DNA]</scope>
    <source>
        <strain evidence="10">1605</strain>
    </source>
</reference>
<name>A0A5C0UGL6_9PROT</name>
<dbReference type="GO" id="GO:0005840">
    <property type="term" value="C:ribosome"/>
    <property type="evidence" value="ECO:0007669"/>
    <property type="project" value="UniProtKB-KW"/>
</dbReference>
<dbReference type="SUPFAM" id="SSF55658">
    <property type="entry name" value="L9 N-domain-like"/>
    <property type="match status" value="1"/>
</dbReference>
<dbReference type="Gene3D" id="3.40.5.10">
    <property type="entry name" value="Ribosomal protein L9, N-terminal domain"/>
    <property type="match status" value="1"/>
</dbReference>
<dbReference type="Proteomes" id="UP000325155">
    <property type="component" value="Chromosome"/>
</dbReference>
<dbReference type="GO" id="GO:1990904">
    <property type="term" value="C:ribonucleoprotein complex"/>
    <property type="evidence" value="ECO:0007669"/>
    <property type="project" value="UniProtKB-KW"/>
</dbReference>